<keyword evidence="3" id="KW-0805">Transcription regulation</keyword>
<feature type="domain" description="Myb-like" evidence="9">
    <location>
        <begin position="84"/>
        <end position="134"/>
    </location>
</feature>
<dbReference type="FunFam" id="1.10.10.60:FF:000119">
    <property type="entry name" value="Transcription factor GAMYB"/>
    <property type="match status" value="1"/>
</dbReference>
<feature type="compositionally biased region" description="Polar residues" evidence="8">
    <location>
        <begin position="170"/>
        <end position="180"/>
    </location>
</feature>
<evidence type="ECO:0000256" key="8">
    <source>
        <dbReference type="SAM" id="MobiDB-lite"/>
    </source>
</evidence>
<dbReference type="InterPro" id="IPR017930">
    <property type="entry name" value="Myb_dom"/>
</dbReference>
<dbReference type="InterPro" id="IPR009057">
    <property type="entry name" value="Homeodomain-like_sf"/>
</dbReference>
<feature type="compositionally biased region" description="Low complexity" evidence="8">
    <location>
        <begin position="182"/>
        <end position="208"/>
    </location>
</feature>
<dbReference type="GO" id="GO:0040008">
    <property type="term" value="P:regulation of growth"/>
    <property type="evidence" value="ECO:0007669"/>
    <property type="project" value="UniProtKB-ARBA"/>
</dbReference>
<keyword evidence="12" id="KW-1185">Reference proteome</keyword>
<dbReference type="CDD" id="cd00167">
    <property type="entry name" value="SANT"/>
    <property type="match status" value="2"/>
</dbReference>
<dbReference type="GO" id="GO:0045893">
    <property type="term" value="P:positive regulation of DNA-templated transcription"/>
    <property type="evidence" value="ECO:0007669"/>
    <property type="project" value="UniProtKB-ARBA"/>
</dbReference>
<dbReference type="GO" id="GO:0009653">
    <property type="term" value="P:anatomical structure morphogenesis"/>
    <property type="evidence" value="ECO:0007669"/>
    <property type="project" value="UniProtKB-ARBA"/>
</dbReference>
<evidence type="ECO:0000313" key="11">
    <source>
        <dbReference type="EMBL" id="KAK9938553.1"/>
    </source>
</evidence>
<feature type="compositionally biased region" description="Pro residues" evidence="8">
    <location>
        <begin position="209"/>
        <end position="220"/>
    </location>
</feature>
<evidence type="ECO:0000259" key="10">
    <source>
        <dbReference type="PROSITE" id="PS51294"/>
    </source>
</evidence>
<feature type="compositionally biased region" description="Polar residues" evidence="8">
    <location>
        <begin position="285"/>
        <end position="301"/>
    </location>
</feature>
<feature type="region of interest" description="Disordered" evidence="8">
    <location>
        <begin position="151"/>
        <end position="240"/>
    </location>
</feature>
<dbReference type="GO" id="GO:0003677">
    <property type="term" value="F:DNA binding"/>
    <property type="evidence" value="ECO:0007669"/>
    <property type="project" value="UniProtKB-KW"/>
</dbReference>
<dbReference type="SMART" id="SM00717">
    <property type="entry name" value="SANT"/>
    <property type="match status" value="2"/>
</dbReference>
<protein>
    <submittedName>
        <fullName evidence="11">Uncharacterized protein</fullName>
    </submittedName>
</protein>
<dbReference type="FunFam" id="1.10.10.60:FF:000001">
    <property type="entry name" value="MYB-related transcription factor"/>
    <property type="match status" value="1"/>
</dbReference>
<dbReference type="PROSITE" id="PS50090">
    <property type="entry name" value="MYB_LIKE"/>
    <property type="match status" value="2"/>
</dbReference>
<keyword evidence="2" id="KW-0677">Repeat</keyword>
<dbReference type="Proteomes" id="UP001457282">
    <property type="component" value="Unassembled WGS sequence"/>
</dbReference>
<evidence type="ECO:0000256" key="7">
    <source>
        <dbReference type="ARBA" id="ARBA00023242"/>
    </source>
</evidence>
<evidence type="ECO:0000256" key="4">
    <source>
        <dbReference type="ARBA" id="ARBA00023125"/>
    </source>
</evidence>
<dbReference type="InterPro" id="IPR001005">
    <property type="entry name" value="SANT/Myb"/>
</dbReference>
<dbReference type="Gene3D" id="1.10.10.60">
    <property type="entry name" value="Homeodomain-like"/>
    <property type="match status" value="2"/>
</dbReference>
<feature type="domain" description="Myb-like" evidence="9">
    <location>
        <begin position="31"/>
        <end position="83"/>
    </location>
</feature>
<keyword evidence="4" id="KW-0238">DNA-binding</keyword>
<sequence>MAHNGNGVNGGGAVHSSEGRPLETSGALEGTKALKKGPWTAAEDQILMEYVRKHGEGNWNSVQRNSGLNRCGKSCRLRWANHLRPNLRKGAFTPEEERLILELHAKYGNKWARMASQLPGRTDNEIKNYWNTRVKRRQRQGLPLYPLDIKQAQPQQQSHSHSRSLSYPQPTSLTIPTGLTQPAGTTAMPPTGPTFCFQFQTSSSSQSHEPPPIAPTPPHHSPLSSPHHPKSGHNHSLPLFDPATASSFSASAPSFTFHRPTPTLGAPLRYKRYRDSFGFSPPDSPTTQRNSSILRTSSMPDIGSNQQFAAGNISMPDMASFHFQPPWNFNGYLPPLPRSTSTQFDFGDSLLSPRTRSLYSVNSELPSSQVSQTQSQSDQITIDNKVDVAAATPETHCNNNGFLEELLQEVEALASVANTRKAAIGQLRSLEDKQVLDGYGRWLATSSTDTSLLEVKSVHDHGHMNSMPEDLSKMFSFISSTEPVSDWYSTDSGEPSNGGQSSGVTEASLEFDMQKHMASLFPAIVSTDHDRVPNNWDNLPGIC</sequence>
<keyword evidence="7" id="KW-0539">Nucleus</keyword>
<evidence type="ECO:0000256" key="5">
    <source>
        <dbReference type="ARBA" id="ARBA00023159"/>
    </source>
</evidence>
<accession>A0AAW1XQ47</accession>
<comment type="caution">
    <text evidence="11">The sequence shown here is derived from an EMBL/GenBank/DDBJ whole genome shotgun (WGS) entry which is preliminary data.</text>
</comment>
<evidence type="ECO:0000313" key="12">
    <source>
        <dbReference type="Proteomes" id="UP001457282"/>
    </source>
</evidence>
<gene>
    <name evidence="11" type="ORF">M0R45_015283</name>
</gene>
<evidence type="ECO:0000256" key="3">
    <source>
        <dbReference type="ARBA" id="ARBA00023015"/>
    </source>
</evidence>
<dbReference type="PANTHER" id="PTHR47995:SF18">
    <property type="entry name" value="TRANSCRIPTION FACTOR MYB65"/>
    <property type="match status" value="1"/>
</dbReference>
<organism evidence="11 12">
    <name type="scientific">Rubus argutus</name>
    <name type="common">Southern blackberry</name>
    <dbReference type="NCBI Taxonomy" id="59490"/>
    <lineage>
        <taxon>Eukaryota</taxon>
        <taxon>Viridiplantae</taxon>
        <taxon>Streptophyta</taxon>
        <taxon>Embryophyta</taxon>
        <taxon>Tracheophyta</taxon>
        <taxon>Spermatophyta</taxon>
        <taxon>Magnoliopsida</taxon>
        <taxon>eudicotyledons</taxon>
        <taxon>Gunneridae</taxon>
        <taxon>Pentapetalae</taxon>
        <taxon>rosids</taxon>
        <taxon>fabids</taxon>
        <taxon>Rosales</taxon>
        <taxon>Rosaceae</taxon>
        <taxon>Rosoideae</taxon>
        <taxon>Rosoideae incertae sedis</taxon>
        <taxon>Rubus</taxon>
    </lineage>
</organism>
<feature type="compositionally biased region" description="Low complexity" evidence="8">
    <location>
        <begin position="151"/>
        <end position="169"/>
    </location>
</feature>
<feature type="domain" description="HTH myb-type" evidence="10">
    <location>
        <begin position="84"/>
        <end position="138"/>
    </location>
</feature>
<dbReference type="GO" id="GO:0048235">
    <property type="term" value="P:pollen sperm cell differentiation"/>
    <property type="evidence" value="ECO:0007669"/>
    <property type="project" value="UniProtKB-ARBA"/>
</dbReference>
<evidence type="ECO:0000259" key="9">
    <source>
        <dbReference type="PROSITE" id="PS50090"/>
    </source>
</evidence>
<proteinExistence type="predicted"/>
<dbReference type="SUPFAM" id="SSF46689">
    <property type="entry name" value="Homeodomain-like"/>
    <property type="match status" value="1"/>
</dbReference>
<evidence type="ECO:0000256" key="2">
    <source>
        <dbReference type="ARBA" id="ARBA00022737"/>
    </source>
</evidence>
<evidence type="ECO:0000256" key="1">
    <source>
        <dbReference type="ARBA" id="ARBA00004123"/>
    </source>
</evidence>
<dbReference type="EMBL" id="JBEDUW010000003">
    <property type="protein sequence ID" value="KAK9938553.1"/>
    <property type="molecule type" value="Genomic_DNA"/>
</dbReference>
<feature type="region of interest" description="Disordered" evidence="8">
    <location>
        <begin position="1"/>
        <end position="33"/>
    </location>
</feature>
<evidence type="ECO:0000256" key="6">
    <source>
        <dbReference type="ARBA" id="ARBA00023163"/>
    </source>
</evidence>
<dbReference type="GO" id="GO:0005634">
    <property type="term" value="C:nucleus"/>
    <property type="evidence" value="ECO:0007669"/>
    <property type="project" value="UniProtKB-SubCell"/>
</dbReference>
<dbReference type="AlphaFoldDB" id="A0AAW1XQ47"/>
<feature type="domain" description="HTH myb-type" evidence="10">
    <location>
        <begin position="31"/>
        <end position="83"/>
    </location>
</feature>
<keyword evidence="5" id="KW-0010">Activator</keyword>
<name>A0AAW1XQ47_RUBAR</name>
<dbReference type="Pfam" id="PF00249">
    <property type="entry name" value="Myb_DNA-binding"/>
    <property type="match status" value="2"/>
</dbReference>
<comment type="subcellular location">
    <subcellularLocation>
        <location evidence="1">Nucleus</location>
    </subcellularLocation>
</comment>
<keyword evidence="6" id="KW-0804">Transcription</keyword>
<dbReference type="PANTHER" id="PTHR47995">
    <property type="entry name" value="TRANSCRIPTION FACTOR MYB33-RELATED"/>
    <property type="match status" value="1"/>
</dbReference>
<feature type="region of interest" description="Disordered" evidence="8">
    <location>
        <begin position="277"/>
        <end position="301"/>
    </location>
</feature>
<reference evidence="11 12" key="1">
    <citation type="journal article" date="2023" name="G3 (Bethesda)">
        <title>A chromosome-length genome assembly and annotation of blackberry (Rubus argutus, cv. 'Hillquist').</title>
        <authorList>
            <person name="Bruna T."/>
            <person name="Aryal R."/>
            <person name="Dudchenko O."/>
            <person name="Sargent D.J."/>
            <person name="Mead D."/>
            <person name="Buti M."/>
            <person name="Cavallini A."/>
            <person name="Hytonen T."/>
            <person name="Andres J."/>
            <person name="Pham M."/>
            <person name="Weisz D."/>
            <person name="Mascagni F."/>
            <person name="Usai G."/>
            <person name="Natali L."/>
            <person name="Bassil N."/>
            <person name="Fernandez G.E."/>
            <person name="Lomsadze A."/>
            <person name="Armour M."/>
            <person name="Olukolu B."/>
            <person name="Poorten T."/>
            <person name="Britton C."/>
            <person name="Davik J."/>
            <person name="Ashrafi H."/>
            <person name="Aiden E.L."/>
            <person name="Borodovsky M."/>
            <person name="Worthington M."/>
        </authorList>
    </citation>
    <scope>NUCLEOTIDE SEQUENCE [LARGE SCALE GENOMIC DNA]</scope>
    <source>
        <strain evidence="11">PI 553951</strain>
    </source>
</reference>
<dbReference type="PROSITE" id="PS51294">
    <property type="entry name" value="HTH_MYB"/>
    <property type="match status" value="2"/>
</dbReference>